<proteinExistence type="predicted"/>
<evidence type="ECO:0000313" key="2">
    <source>
        <dbReference type="Proteomes" id="UP001385951"/>
    </source>
</evidence>
<gene>
    <name evidence="1" type="ORF">QCA50_012935</name>
</gene>
<name>A0AAW0FXZ3_9APHY</name>
<dbReference type="Proteomes" id="UP001385951">
    <property type="component" value="Unassembled WGS sequence"/>
</dbReference>
<reference evidence="1 2" key="1">
    <citation type="submission" date="2022-09" db="EMBL/GenBank/DDBJ databases">
        <authorList>
            <person name="Palmer J.M."/>
        </authorList>
    </citation>
    <scope>NUCLEOTIDE SEQUENCE [LARGE SCALE GENOMIC DNA]</scope>
    <source>
        <strain evidence="1 2">DSM 7382</strain>
    </source>
</reference>
<dbReference type="EMBL" id="JASBNA010000028">
    <property type="protein sequence ID" value="KAK7683959.1"/>
    <property type="molecule type" value="Genomic_DNA"/>
</dbReference>
<keyword evidence="2" id="KW-1185">Reference proteome</keyword>
<protein>
    <submittedName>
        <fullName evidence="1">Uncharacterized protein</fullName>
    </submittedName>
</protein>
<accession>A0AAW0FXZ3</accession>
<sequence length="309" mass="35410">MISGTKDVLTKLHKEVTDFNTTYENVEIDSNETPYQTNTLRIAFHHAMKKVVNPQTLSVVCMALFELFLRMDGILSSNIRIAVEEVLVEFQYAKNIRDNKLNFIRKFECASLGFQFIGKKKFPETEKECMELFNLHFGDPVLGLLEVAGFKLEPLLESTRNAELGDSKFEARPDLIYSQIKNFRFPKVGESDDFLHLIGDTKNLEIKSFIEFKGPELENCVEGNQVKENNGGFKSIIRQVTKYLLACKTPRAIISNFMTTIFLEIDEEKLEKLFNNGKPVIPEPGKEMTLPFQYKSSFIVALFGSFRKT</sequence>
<comment type="caution">
    <text evidence="1">The sequence shown here is derived from an EMBL/GenBank/DDBJ whole genome shotgun (WGS) entry which is preliminary data.</text>
</comment>
<evidence type="ECO:0000313" key="1">
    <source>
        <dbReference type="EMBL" id="KAK7683959.1"/>
    </source>
</evidence>
<organism evidence="1 2">
    <name type="scientific">Cerrena zonata</name>
    <dbReference type="NCBI Taxonomy" id="2478898"/>
    <lineage>
        <taxon>Eukaryota</taxon>
        <taxon>Fungi</taxon>
        <taxon>Dikarya</taxon>
        <taxon>Basidiomycota</taxon>
        <taxon>Agaricomycotina</taxon>
        <taxon>Agaricomycetes</taxon>
        <taxon>Polyporales</taxon>
        <taxon>Cerrenaceae</taxon>
        <taxon>Cerrena</taxon>
    </lineage>
</organism>
<dbReference type="AlphaFoldDB" id="A0AAW0FXZ3"/>